<evidence type="ECO:0000313" key="3">
    <source>
        <dbReference type="Proteomes" id="UP001432027"/>
    </source>
</evidence>
<protein>
    <submittedName>
        <fullName evidence="2">Uncharacterized protein</fullName>
    </submittedName>
</protein>
<feature type="non-terminal residue" evidence="2">
    <location>
        <position position="1"/>
    </location>
</feature>
<proteinExistence type="predicted"/>
<feature type="non-terminal residue" evidence="2">
    <location>
        <position position="111"/>
    </location>
</feature>
<dbReference type="AlphaFoldDB" id="A0AAV5TFF4"/>
<keyword evidence="3" id="KW-1185">Reference proteome</keyword>
<gene>
    <name evidence="2" type="ORF">PENTCL1PPCAC_13096</name>
</gene>
<feature type="compositionally biased region" description="Low complexity" evidence="1">
    <location>
        <begin position="1"/>
        <end position="15"/>
    </location>
</feature>
<feature type="region of interest" description="Disordered" evidence="1">
    <location>
        <begin position="1"/>
        <end position="30"/>
    </location>
</feature>
<evidence type="ECO:0000256" key="1">
    <source>
        <dbReference type="SAM" id="MobiDB-lite"/>
    </source>
</evidence>
<dbReference type="EMBL" id="BTSX01000003">
    <property type="protein sequence ID" value="GMS90921.1"/>
    <property type="molecule type" value="Genomic_DNA"/>
</dbReference>
<sequence length="111" mass="12598">GNSTLSLSLTRSSVSKGHLPQTPPSPRPHQEKNIFERFMNIANPVHGFKYEASLSYNGEPWKRMNFLELLGMTTQTSTTTRRSFYLFDRSKQNDPVQGSGHIDSILNALMR</sequence>
<evidence type="ECO:0000313" key="2">
    <source>
        <dbReference type="EMBL" id="GMS90921.1"/>
    </source>
</evidence>
<dbReference type="Proteomes" id="UP001432027">
    <property type="component" value="Unassembled WGS sequence"/>
</dbReference>
<comment type="caution">
    <text evidence="2">The sequence shown here is derived from an EMBL/GenBank/DDBJ whole genome shotgun (WGS) entry which is preliminary data.</text>
</comment>
<organism evidence="2 3">
    <name type="scientific">Pristionchus entomophagus</name>
    <dbReference type="NCBI Taxonomy" id="358040"/>
    <lineage>
        <taxon>Eukaryota</taxon>
        <taxon>Metazoa</taxon>
        <taxon>Ecdysozoa</taxon>
        <taxon>Nematoda</taxon>
        <taxon>Chromadorea</taxon>
        <taxon>Rhabditida</taxon>
        <taxon>Rhabditina</taxon>
        <taxon>Diplogasteromorpha</taxon>
        <taxon>Diplogasteroidea</taxon>
        <taxon>Neodiplogasteridae</taxon>
        <taxon>Pristionchus</taxon>
    </lineage>
</organism>
<accession>A0AAV5TFF4</accession>
<name>A0AAV5TFF4_9BILA</name>
<reference evidence="2" key="1">
    <citation type="submission" date="2023-10" db="EMBL/GenBank/DDBJ databases">
        <title>Genome assembly of Pristionchus species.</title>
        <authorList>
            <person name="Yoshida K."/>
            <person name="Sommer R.J."/>
        </authorList>
    </citation>
    <scope>NUCLEOTIDE SEQUENCE</scope>
    <source>
        <strain evidence="2">RS0144</strain>
    </source>
</reference>